<dbReference type="EMBL" id="DVHM01000114">
    <property type="protein sequence ID" value="HIR71066.1"/>
    <property type="molecule type" value="Genomic_DNA"/>
</dbReference>
<feature type="transmembrane region" description="Helical" evidence="1">
    <location>
        <begin position="121"/>
        <end position="141"/>
    </location>
</feature>
<keyword evidence="1" id="KW-1133">Transmembrane helix</keyword>
<keyword evidence="1" id="KW-0472">Membrane</keyword>
<protein>
    <recommendedName>
        <fullName evidence="4">Membrane protein 6-pyruvoyl-tetrahydropterin synthase-related domain-containing protein</fullName>
    </recommendedName>
</protein>
<feature type="transmembrane region" description="Helical" evidence="1">
    <location>
        <begin position="63"/>
        <end position="82"/>
    </location>
</feature>
<feature type="transmembrane region" description="Helical" evidence="1">
    <location>
        <begin position="185"/>
        <end position="212"/>
    </location>
</feature>
<feature type="transmembrane region" description="Helical" evidence="1">
    <location>
        <begin position="224"/>
        <end position="247"/>
    </location>
</feature>
<feature type="transmembrane region" description="Helical" evidence="1">
    <location>
        <begin position="89"/>
        <end position="109"/>
    </location>
</feature>
<evidence type="ECO:0008006" key="4">
    <source>
        <dbReference type="Google" id="ProtNLM"/>
    </source>
</evidence>
<accession>A0A9D1EAK1</accession>
<keyword evidence="1" id="KW-0812">Transmembrane</keyword>
<reference evidence="2" key="2">
    <citation type="journal article" date="2021" name="PeerJ">
        <title>Extensive microbial diversity within the chicken gut microbiome revealed by metagenomics and culture.</title>
        <authorList>
            <person name="Gilroy R."/>
            <person name="Ravi A."/>
            <person name="Getino M."/>
            <person name="Pursley I."/>
            <person name="Horton D.L."/>
            <person name="Alikhan N.F."/>
            <person name="Baker D."/>
            <person name="Gharbi K."/>
            <person name="Hall N."/>
            <person name="Watson M."/>
            <person name="Adriaenssens E.M."/>
            <person name="Foster-Nyarko E."/>
            <person name="Jarju S."/>
            <person name="Secka A."/>
            <person name="Antonio M."/>
            <person name="Oren A."/>
            <person name="Chaudhuri R.R."/>
            <person name="La Ragione R."/>
            <person name="Hildebrand F."/>
            <person name="Pallen M.J."/>
        </authorList>
    </citation>
    <scope>NUCLEOTIDE SEQUENCE</scope>
    <source>
        <strain evidence="2">ChiSjej5B23-6657</strain>
    </source>
</reference>
<feature type="transmembrane region" description="Helical" evidence="1">
    <location>
        <begin position="412"/>
        <end position="432"/>
    </location>
</feature>
<feature type="transmembrane region" description="Helical" evidence="1">
    <location>
        <begin position="290"/>
        <end position="310"/>
    </location>
</feature>
<name>A0A9D1EAK1_9FIRM</name>
<evidence type="ECO:0000313" key="2">
    <source>
        <dbReference type="EMBL" id="HIR71066.1"/>
    </source>
</evidence>
<feature type="transmembrane region" description="Helical" evidence="1">
    <location>
        <begin position="319"/>
        <end position="338"/>
    </location>
</feature>
<comment type="caution">
    <text evidence="2">The sequence shown here is derived from an EMBL/GenBank/DDBJ whole genome shotgun (WGS) entry which is preliminary data.</text>
</comment>
<proteinExistence type="predicted"/>
<gene>
    <name evidence="2" type="ORF">IAA55_07275</name>
</gene>
<feature type="transmembrane region" description="Helical" evidence="1">
    <location>
        <begin position="551"/>
        <end position="574"/>
    </location>
</feature>
<dbReference type="AlphaFoldDB" id="A0A9D1EAK1"/>
<evidence type="ECO:0000256" key="1">
    <source>
        <dbReference type="SAM" id="Phobius"/>
    </source>
</evidence>
<organism evidence="2 3">
    <name type="scientific">Candidatus Pullilachnospira gallistercoris</name>
    <dbReference type="NCBI Taxonomy" id="2840911"/>
    <lineage>
        <taxon>Bacteria</taxon>
        <taxon>Bacillati</taxon>
        <taxon>Bacillota</taxon>
        <taxon>Clostridia</taxon>
        <taxon>Lachnospirales</taxon>
        <taxon>Lachnospiraceae</taxon>
        <taxon>Lachnospiraceae incertae sedis</taxon>
        <taxon>Candidatus Pullilachnospira</taxon>
    </lineage>
</organism>
<dbReference type="Proteomes" id="UP000823912">
    <property type="component" value="Unassembled WGS sequence"/>
</dbReference>
<evidence type="ECO:0000313" key="3">
    <source>
        <dbReference type="Proteomes" id="UP000823912"/>
    </source>
</evidence>
<reference evidence="2" key="1">
    <citation type="submission" date="2020-10" db="EMBL/GenBank/DDBJ databases">
        <authorList>
            <person name="Gilroy R."/>
        </authorList>
    </citation>
    <scope>NUCLEOTIDE SEQUENCE</scope>
    <source>
        <strain evidence="2">ChiSjej5B23-6657</strain>
    </source>
</reference>
<feature type="transmembrane region" description="Helical" evidence="1">
    <location>
        <begin position="358"/>
        <end position="376"/>
    </location>
</feature>
<sequence length="580" mass="64810">MRKKVLWLVFIVALVCLPLAAPGIEGRWGQDLGFHLMRIEGIAEGLENGVFPVKMQGLWMEGYGYPVSVYYGDFLLYIPALLRLCGVPVVAAYKIFVALVNLGTGLLALYSFRKIFGDDRVALVCAAAYLTAGYRLLNLYVRAAAGEYCAMMFLPLLAAAVWEIYRGKPAGIRERFSMATLLALALSGLIGTHLLTTEMAGVVLLIVGLIFWKRTFSREVFPTLALACGETALLNLYFLVPFLDYYLHVPVYLNRVMEGVKQIQEDGASLFQLLAFWASPFQRGDASTHLIATPGPLLLAVPVVGLILLFRRKLTRQTLLFWLGSLGLLLVSTCYFPWDFLAESSRVGQFLAQVQFPWRYVGPAALFLTLTLGSLFTRELPAERERTGRRLIGAEETQTGKTRRRSRSLRRLLRVAALLCVLQSLLFAGQYVRGYEPVFYSRRQDLDTCDMGMIEYLRYPTEREELTGEPAGDGMERIEIRSRRGTETVLLCTAGDQGGTVEAPVLNYPGYHVVDEEGNEYNIRDGENNVICFDLPAGFSGEITIRFTEPWYWRAGECLSLATLVVIAVGAVVMRRGRQS</sequence>
<feature type="transmembrane region" description="Helical" evidence="1">
    <location>
        <begin position="148"/>
        <end position="165"/>
    </location>
</feature>